<accession>W4FP16</accession>
<evidence type="ECO:0000313" key="3">
    <source>
        <dbReference type="EMBL" id="ETV68549.1"/>
    </source>
</evidence>
<dbReference type="GO" id="GO:0008234">
    <property type="term" value="F:cysteine-type peptidase activity"/>
    <property type="evidence" value="ECO:0007669"/>
    <property type="project" value="InterPro"/>
</dbReference>
<feature type="compositionally biased region" description="Low complexity" evidence="1">
    <location>
        <begin position="176"/>
        <end position="196"/>
    </location>
</feature>
<evidence type="ECO:0000256" key="1">
    <source>
        <dbReference type="SAM" id="MobiDB-lite"/>
    </source>
</evidence>
<dbReference type="SMART" id="SM00645">
    <property type="entry name" value="Pept_C1"/>
    <property type="match status" value="1"/>
</dbReference>
<dbReference type="Gene3D" id="3.90.70.10">
    <property type="entry name" value="Cysteine proteinases"/>
    <property type="match status" value="1"/>
</dbReference>
<proteinExistence type="predicted"/>
<feature type="compositionally biased region" description="Polar residues" evidence="1">
    <location>
        <begin position="221"/>
        <end position="231"/>
    </location>
</feature>
<dbReference type="STRING" id="112090.W4FP16"/>
<organism evidence="3">
    <name type="scientific">Aphanomyces astaci</name>
    <name type="common">Crayfish plague agent</name>
    <dbReference type="NCBI Taxonomy" id="112090"/>
    <lineage>
        <taxon>Eukaryota</taxon>
        <taxon>Sar</taxon>
        <taxon>Stramenopiles</taxon>
        <taxon>Oomycota</taxon>
        <taxon>Saprolegniomycetes</taxon>
        <taxon>Saprolegniales</taxon>
        <taxon>Verrucalvaceae</taxon>
        <taxon>Aphanomyces</taxon>
    </lineage>
</organism>
<evidence type="ECO:0000259" key="2">
    <source>
        <dbReference type="SMART" id="SM00645"/>
    </source>
</evidence>
<gene>
    <name evidence="3" type="ORF">H257_15536</name>
</gene>
<name>W4FP16_APHAT</name>
<feature type="domain" description="Peptidase C1A papain C-terminal" evidence="2">
    <location>
        <begin position="1"/>
        <end position="152"/>
    </location>
</feature>
<dbReference type="OrthoDB" id="74227at2759"/>
<dbReference type="SUPFAM" id="SSF54001">
    <property type="entry name" value="Cysteine proteinases"/>
    <property type="match status" value="1"/>
</dbReference>
<sequence>MANQGTCGYSWASSTAGVVESAHCIATGQLLDLLEQQETSCTTTRGRKGFPWYAIDWMDGKSSVKQRLALDKRVKTTGEAVLASASNGQPVAVPVEAGNVMWNNYKSGVISECPGAQSDQPYRHRRGYNGDSYMIKNSFGAPAQGRCRVYPPPTQRRRQRNVLRPPVAIPQVVADPTPTTTSQSPSTTTAPATTSSVRVTPLPTSCTPVSTERSFVDDASATPSDKCSNNRNAYVWPLTK</sequence>
<feature type="region of interest" description="Disordered" evidence="1">
    <location>
        <begin position="144"/>
        <end position="231"/>
    </location>
</feature>
<dbReference type="VEuPathDB" id="FungiDB:H257_15536"/>
<reference evidence="3" key="1">
    <citation type="submission" date="2013-12" db="EMBL/GenBank/DDBJ databases">
        <title>The Genome Sequence of Aphanomyces astaci APO3.</title>
        <authorList>
            <consortium name="The Broad Institute Genomics Platform"/>
            <person name="Russ C."/>
            <person name="Tyler B."/>
            <person name="van West P."/>
            <person name="Dieguez-Uribeondo J."/>
            <person name="Young S.K."/>
            <person name="Zeng Q."/>
            <person name="Gargeya S."/>
            <person name="Fitzgerald M."/>
            <person name="Abouelleil A."/>
            <person name="Alvarado L."/>
            <person name="Chapman S.B."/>
            <person name="Gainer-Dewar J."/>
            <person name="Goldberg J."/>
            <person name="Griggs A."/>
            <person name="Gujja S."/>
            <person name="Hansen M."/>
            <person name="Howarth C."/>
            <person name="Imamovic A."/>
            <person name="Ireland A."/>
            <person name="Larimer J."/>
            <person name="McCowan C."/>
            <person name="Murphy C."/>
            <person name="Pearson M."/>
            <person name="Poon T.W."/>
            <person name="Priest M."/>
            <person name="Roberts A."/>
            <person name="Saif S."/>
            <person name="Shea T."/>
            <person name="Sykes S."/>
            <person name="Wortman J."/>
            <person name="Nusbaum C."/>
            <person name="Birren B."/>
        </authorList>
    </citation>
    <scope>NUCLEOTIDE SEQUENCE [LARGE SCALE GENOMIC DNA]</scope>
    <source>
        <strain evidence="3">APO3</strain>
    </source>
</reference>
<feature type="compositionally biased region" description="Polar residues" evidence="1">
    <location>
        <begin position="202"/>
        <end position="213"/>
    </location>
</feature>
<dbReference type="GO" id="GO:0006508">
    <property type="term" value="P:proteolysis"/>
    <property type="evidence" value="ECO:0007669"/>
    <property type="project" value="InterPro"/>
</dbReference>
<dbReference type="InterPro" id="IPR000668">
    <property type="entry name" value="Peptidase_C1A_C"/>
</dbReference>
<dbReference type="RefSeq" id="XP_009841978.1">
    <property type="nucleotide sequence ID" value="XM_009843676.1"/>
</dbReference>
<dbReference type="EMBL" id="KI913184">
    <property type="protein sequence ID" value="ETV68549.1"/>
    <property type="molecule type" value="Genomic_DNA"/>
</dbReference>
<dbReference type="GeneID" id="20817532"/>
<dbReference type="Pfam" id="PF00112">
    <property type="entry name" value="Peptidase_C1"/>
    <property type="match status" value="1"/>
</dbReference>
<protein>
    <recommendedName>
        <fullName evidence="2">Peptidase C1A papain C-terminal domain-containing protein</fullName>
    </recommendedName>
</protein>
<dbReference type="InterPro" id="IPR038765">
    <property type="entry name" value="Papain-like_cys_pep_sf"/>
</dbReference>
<dbReference type="AlphaFoldDB" id="W4FP16"/>